<evidence type="ECO:0000256" key="2">
    <source>
        <dbReference type="SAM" id="SignalP"/>
    </source>
</evidence>
<keyword evidence="4" id="KW-1185">Reference proteome</keyword>
<organism evidence="3 4">
    <name type="scientific">Exidia glandulosa HHB12029</name>
    <dbReference type="NCBI Taxonomy" id="1314781"/>
    <lineage>
        <taxon>Eukaryota</taxon>
        <taxon>Fungi</taxon>
        <taxon>Dikarya</taxon>
        <taxon>Basidiomycota</taxon>
        <taxon>Agaricomycotina</taxon>
        <taxon>Agaricomycetes</taxon>
        <taxon>Auriculariales</taxon>
        <taxon>Exidiaceae</taxon>
        <taxon>Exidia</taxon>
    </lineage>
</organism>
<feature type="chain" id="PRO_5007858452" description="Arrestin-like N-terminal domain-containing protein" evidence="2">
    <location>
        <begin position="19"/>
        <end position="562"/>
    </location>
</feature>
<dbReference type="EMBL" id="KV426033">
    <property type="protein sequence ID" value="KZV91185.1"/>
    <property type="molecule type" value="Genomic_DNA"/>
</dbReference>
<accession>A0A165GYG0</accession>
<evidence type="ECO:0000313" key="3">
    <source>
        <dbReference type="EMBL" id="KZV91185.1"/>
    </source>
</evidence>
<evidence type="ECO:0000313" key="4">
    <source>
        <dbReference type="Proteomes" id="UP000077266"/>
    </source>
</evidence>
<sequence>MRPSILLVLVAAARIACARINFRGDIEELEPTPCMVRAWVRAADMNPNAVSHGELKIKIVQPCTDEVESVALRLGLDEMSELSNMANTTFDGGFGDFSGAIPSQAWTTTKHTRSAFQVEKTLSTDGSLKSANWIEGVIFPFTVISPNVNYPPAIFPLMFGDHNAQETQRSSFGRVYGYVASVKFMGESGQRRTAEAPAGFTSFRPYEPPKTTDYRPYQTSLKAVQTGSRWHAACREGSKSESTSADKAPATLNVTVTLPGGTALVQGDSFIVDVKLDDTVSTSANQYSASVMLVRHLTIHGVPAQDSYSDLDYRHRPFFQEIFADMARMDTYRADQKVGLGHSVRSHVGVTFPRTTTGAPEEVPFQIISTLVVTLDETFDVDQIDPVPSAQRPQRSGQRTTRRPVEKGWEFSECDSQQYHRRKYEAEIPVTIVSAQAEELAANPPIDYLANNGRVHVPRILSGHVSRALQYDFDIALPVVSRNTSTSAVASIRERDGVLVSGIPTHVDAKAGQYVGALWHRKVHAVEKAQLHDLGGDNVLDKTQAVLAALNKSSKVFAKYLE</sequence>
<evidence type="ECO:0008006" key="5">
    <source>
        <dbReference type="Google" id="ProtNLM"/>
    </source>
</evidence>
<name>A0A165GYG0_EXIGL</name>
<dbReference type="Proteomes" id="UP000077266">
    <property type="component" value="Unassembled WGS sequence"/>
</dbReference>
<keyword evidence="2" id="KW-0732">Signal</keyword>
<dbReference type="AlphaFoldDB" id="A0A165GYG0"/>
<reference evidence="3 4" key="1">
    <citation type="journal article" date="2016" name="Mol. Biol. Evol.">
        <title>Comparative Genomics of Early-Diverging Mushroom-Forming Fungi Provides Insights into the Origins of Lignocellulose Decay Capabilities.</title>
        <authorList>
            <person name="Nagy L.G."/>
            <person name="Riley R."/>
            <person name="Tritt A."/>
            <person name="Adam C."/>
            <person name="Daum C."/>
            <person name="Floudas D."/>
            <person name="Sun H."/>
            <person name="Yadav J.S."/>
            <person name="Pangilinan J."/>
            <person name="Larsson K.H."/>
            <person name="Matsuura K."/>
            <person name="Barry K."/>
            <person name="Labutti K."/>
            <person name="Kuo R."/>
            <person name="Ohm R.A."/>
            <person name="Bhattacharya S.S."/>
            <person name="Shirouzu T."/>
            <person name="Yoshinaga Y."/>
            <person name="Martin F.M."/>
            <person name="Grigoriev I.V."/>
            <person name="Hibbett D.S."/>
        </authorList>
    </citation>
    <scope>NUCLEOTIDE SEQUENCE [LARGE SCALE GENOMIC DNA]</scope>
    <source>
        <strain evidence="3 4">HHB12029</strain>
    </source>
</reference>
<feature type="signal peptide" evidence="2">
    <location>
        <begin position="1"/>
        <end position="18"/>
    </location>
</feature>
<evidence type="ECO:0000256" key="1">
    <source>
        <dbReference type="SAM" id="MobiDB-lite"/>
    </source>
</evidence>
<proteinExistence type="predicted"/>
<protein>
    <recommendedName>
        <fullName evidence="5">Arrestin-like N-terminal domain-containing protein</fullName>
    </recommendedName>
</protein>
<dbReference type="InParanoid" id="A0A165GYG0"/>
<dbReference type="OrthoDB" id="2917497at2759"/>
<feature type="region of interest" description="Disordered" evidence="1">
    <location>
        <begin position="384"/>
        <end position="408"/>
    </location>
</feature>
<gene>
    <name evidence="3" type="ORF">EXIGLDRAFT_837305</name>
</gene>